<feature type="compositionally biased region" description="Basic and acidic residues" evidence="1">
    <location>
        <begin position="169"/>
        <end position="183"/>
    </location>
</feature>
<name>A0ABR2US53_9PEZI</name>
<feature type="transmembrane region" description="Helical" evidence="2">
    <location>
        <begin position="536"/>
        <end position="555"/>
    </location>
</feature>
<keyword evidence="2" id="KW-1133">Transmembrane helix</keyword>
<sequence length="670" mass="75409">MSSSDPPTWHTSTNLTPMATTTGSSNSRRARRPTEFLLPNGRKILVALPEEAARLRDKYTHHAYDSSAVQVEVVIHGSEEHHQHLRHLHSHHTAQRDAMRTKHGQDFGLWERTRNDLDEVGQQLESLSGRGAAETLSANFERFGYTSVLRTYDDDGKAGGASGMATPKRQSDAESSLSERDWDDARGGRSIKLFQRPVIKQYFDRGLLWRASELTKVTSFELFFDLLYVIVILDMNGESASEHPDGHRLLRFVIMFVMSWKIWSDVQQTISWFETDDILQRVQVLFLIACLLGTNTTQMFSEEYDTYVQLVSFYLAARLSQTCYFGLTACLLPLIKGIMISHIIVIIIPSALWIASTHVEMPSRLGLVFVALANELLGPFVVMLLLRYSRTHNTPLAKQIERLYEFFPAVNIEHKVERTDAFVSLVIGYGVVSLLYQNAGYGINTFLGKAVMGMIQGSIFNWIYFEIDGEKIHVHAIRNSVSTACIWQLGHLPFVCTYVLATAALSKLVVAADAPDTDEHLLTEAYEHQSEHEVALGLRFFYCIGLGTALFCTALNSWSHVHKIPSTCHVPKIWRLMNRAAVCIIFCCLPAAESLNSLQLIAITMSLMVWVLCFEMWGMNCPDDSFIGKGFSTYSAKCSKRQLEDATKEGGEINIVELRTGEKTAVDLRS</sequence>
<dbReference type="EMBL" id="JARVKF010000397">
    <property type="protein sequence ID" value="KAK9417488.1"/>
    <property type="molecule type" value="Genomic_DNA"/>
</dbReference>
<feature type="region of interest" description="Disordered" evidence="1">
    <location>
        <begin position="1"/>
        <end position="33"/>
    </location>
</feature>
<evidence type="ECO:0000313" key="3">
    <source>
        <dbReference type="EMBL" id="KAK9417488.1"/>
    </source>
</evidence>
<keyword evidence="2" id="KW-0472">Membrane</keyword>
<feature type="region of interest" description="Disordered" evidence="1">
    <location>
        <begin position="157"/>
        <end position="183"/>
    </location>
</feature>
<dbReference type="InterPro" id="IPR010640">
    <property type="entry name" value="Low_temperature_requirement_A"/>
</dbReference>
<feature type="transmembrane region" description="Helical" evidence="2">
    <location>
        <begin position="365"/>
        <end position="386"/>
    </location>
</feature>
<dbReference type="PANTHER" id="PTHR36840:SF1">
    <property type="entry name" value="BLL5714 PROTEIN"/>
    <property type="match status" value="1"/>
</dbReference>
<evidence type="ECO:0000313" key="4">
    <source>
        <dbReference type="Proteomes" id="UP001408356"/>
    </source>
</evidence>
<keyword evidence="4" id="KW-1185">Reference proteome</keyword>
<keyword evidence="2" id="KW-0812">Transmembrane</keyword>
<evidence type="ECO:0000256" key="1">
    <source>
        <dbReference type="SAM" id="MobiDB-lite"/>
    </source>
</evidence>
<feature type="transmembrane region" description="Helical" evidence="2">
    <location>
        <begin position="421"/>
        <end position="439"/>
    </location>
</feature>
<feature type="transmembrane region" description="Helical" evidence="2">
    <location>
        <begin position="324"/>
        <end position="353"/>
    </location>
</feature>
<dbReference type="Proteomes" id="UP001408356">
    <property type="component" value="Unassembled WGS sequence"/>
</dbReference>
<proteinExistence type="predicted"/>
<organism evidence="3 4">
    <name type="scientific">Seiridium unicorne</name>
    <dbReference type="NCBI Taxonomy" id="138068"/>
    <lineage>
        <taxon>Eukaryota</taxon>
        <taxon>Fungi</taxon>
        <taxon>Dikarya</taxon>
        <taxon>Ascomycota</taxon>
        <taxon>Pezizomycotina</taxon>
        <taxon>Sordariomycetes</taxon>
        <taxon>Xylariomycetidae</taxon>
        <taxon>Amphisphaeriales</taxon>
        <taxon>Sporocadaceae</taxon>
        <taxon>Seiridium</taxon>
    </lineage>
</organism>
<dbReference type="PANTHER" id="PTHR36840">
    <property type="entry name" value="BLL5714 PROTEIN"/>
    <property type="match status" value="1"/>
</dbReference>
<accession>A0ABR2US53</accession>
<evidence type="ECO:0000256" key="2">
    <source>
        <dbReference type="SAM" id="Phobius"/>
    </source>
</evidence>
<reference evidence="3 4" key="1">
    <citation type="journal article" date="2024" name="J. Plant Pathol.">
        <title>Sequence and assembly of the genome of Seiridium unicorne, isolate CBS 538.82, causal agent of cypress canker disease.</title>
        <authorList>
            <person name="Scali E."/>
            <person name="Rocca G.D."/>
            <person name="Danti R."/>
            <person name="Garbelotto M."/>
            <person name="Barberini S."/>
            <person name="Baroncelli R."/>
            <person name="Emiliani G."/>
        </authorList>
    </citation>
    <scope>NUCLEOTIDE SEQUENCE [LARGE SCALE GENOMIC DNA]</scope>
    <source>
        <strain evidence="3 4">BM-138-508</strain>
    </source>
</reference>
<feature type="transmembrane region" description="Helical" evidence="2">
    <location>
        <begin position="576"/>
        <end position="592"/>
    </location>
</feature>
<feature type="compositionally biased region" description="Polar residues" evidence="1">
    <location>
        <begin position="1"/>
        <end position="27"/>
    </location>
</feature>
<gene>
    <name evidence="3" type="ORF">SUNI508_08639</name>
</gene>
<protein>
    <submittedName>
        <fullName evidence="3">Low temperature requirement A</fullName>
    </submittedName>
</protein>
<comment type="caution">
    <text evidence="3">The sequence shown here is derived from an EMBL/GenBank/DDBJ whole genome shotgun (WGS) entry which is preliminary data.</text>
</comment>
<dbReference type="Pfam" id="PF06772">
    <property type="entry name" value="LtrA"/>
    <property type="match status" value="1"/>
</dbReference>